<reference evidence="1" key="1">
    <citation type="submission" date="2020-08" db="EMBL/GenBank/DDBJ databases">
        <title>Food and environmental bacterial isolates.</title>
        <authorList>
            <person name="Richter L."/>
            <person name="Du Plessis E.M."/>
            <person name="Duvenage S."/>
            <person name="Allam M."/>
            <person name="Korsten L."/>
        </authorList>
    </citation>
    <scope>NUCLEOTIDE SEQUENCE</scope>
    <source>
        <strain evidence="1">UPMP2127</strain>
    </source>
</reference>
<dbReference type="RefSeq" id="WP_179252696.1">
    <property type="nucleotide sequence ID" value="NZ_JACBIV010000009.1"/>
</dbReference>
<proteinExistence type="predicted"/>
<dbReference type="EMBL" id="JACNYO010000022">
    <property type="protein sequence ID" value="MBC3214239.1"/>
    <property type="molecule type" value="Genomic_DNA"/>
</dbReference>
<organism evidence="1 2">
    <name type="scientific">Serratia fonticola</name>
    <dbReference type="NCBI Taxonomy" id="47917"/>
    <lineage>
        <taxon>Bacteria</taxon>
        <taxon>Pseudomonadati</taxon>
        <taxon>Pseudomonadota</taxon>
        <taxon>Gammaproteobacteria</taxon>
        <taxon>Enterobacterales</taxon>
        <taxon>Yersiniaceae</taxon>
        <taxon>Serratia</taxon>
    </lineage>
</organism>
<evidence type="ECO:0000313" key="2">
    <source>
        <dbReference type="Proteomes" id="UP000659084"/>
    </source>
</evidence>
<evidence type="ECO:0000313" key="1">
    <source>
        <dbReference type="EMBL" id="MBC3214239.1"/>
    </source>
</evidence>
<protein>
    <submittedName>
        <fullName evidence="1">Uncharacterized protein</fullName>
    </submittedName>
</protein>
<dbReference type="AlphaFoldDB" id="A0AAW3WU19"/>
<dbReference type="Proteomes" id="UP000659084">
    <property type="component" value="Unassembled WGS sequence"/>
</dbReference>
<name>A0AAW3WU19_SERFO</name>
<gene>
    <name evidence="1" type="ORF">H8J20_19030</name>
</gene>
<comment type="caution">
    <text evidence="1">The sequence shown here is derived from an EMBL/GenBank/DDBJ whole genome shotgun (WGS) entry which is preliminary data.</text>
</comment>
<accession>A0AAW3WU19</accession>
<sequence>MAELMNWSNAPIVVADENGDRHTIPAQGAAKVAGDFSSHPYVVSGELSVDGELVAKTQEGGQTDMQKLRTRYKAIFGKSAPPAAKAETLIKKIEEWQEQQDED</sequence>